<dbReference type="EMBL" id="PJQM01000008">
    <property type="protein sequence ID" value="RCI07274.1"/>
    <property type="molecule type" value="Genomic_DNA"/>
</dbReference>
<organism evidence="6 7">
    <name type="scientific">Rhizopus stolonifer</name>
    <name type="common">Rhizopus nigricans</name>
    <dbReference type="NCBI Taxonomy" id="4846"/>
    <lineage>
        <taxon>Eukaryota</taxon>
        <taxon>Fungi</taxon>
        <taxon>Fungi incertae sedis</taxon>
        <taxon>Mucoromycota</taxon>
        <taxon>Mucoromycotina</taxon>
        <taxon>Mucoromycetes</taxon>
        <taxon>Mucorales</taxon>
        <taxon>Mucorineae</taxon>
        <taxon>Rhizopodaceae</taxon>
        <taxon>Rhizopus</taxon>
    </lineage>
</organism>
<dbReference type="InterPro" id="IPR029058">
    <property type="entry name" value="AB_hydrolase_fold"/>
</dbReference>
<evidence type="ECO:0000256" key="1">
    <source>
        <dbReference type="ARBA" id="ARBA00010088"/>
    </source>
</evidence>
<name>A0A367KYL6_RHIST</name>
<comment type="similarity">
    <text evidence="1">Belongs to the peptidase S33 family.</text>
</comment>
<feature type="active site" description="Proton donor" evidence="4">
    <location>
        <position position="328"/>
    </location>
</feature>
<dbReference type="InterPro" id="IPR016292">
    <property type="entry name" value="Epoxide_hydrolase"/>
</dbReference>
<dbReference type="AlphaFoldDB" id="A0A367KYL6"/>
<evidence type="ECO:0000256" key="2">
    <source>
        <dbReference type="ARBA" id="ARBA00022797"/>
    </source>
</evidence>
<evidence type="ECO:0000256" key="4">
    <source>
        <dbReference type="PIRSR" id="PIRSR001112-1"/>
    </source>
</evidence>
<dbReference type="Proteomes" id="UP000253551">
    <property type="component" value="Unassembled WGS sequence"/>
</dbReference>
<evidence type="ECO:0000313" key="6">
    <source>
        <dbReference type="EMBL" id="RCI07274.1"/>
    </source>
</evidence>
<keyword evidence="7" id="KW-1185">Reference proteome</keyword>
<gene>
    <name evidence="6" type="primary">EPHX1_2</name>
    <name evidence="6" type="ORF">CU098_012919</name>
</gene>
<dbReference type="OrthoDB" id="7130006at2759"/>
<dbReference type="Gene3D" id="3.40.50.1820">
    <property type="entry name" value="alpha/beta hydrolase"/>
    <property type="match status" value="1"/>
</dbReference>
<dbReference type="STRING" id="4846.A0A367KYL6"/>
<dbReference type="PIRSF" id="PIRSF001112">
    <property type="entry name" value="Epoxide_hydrolase"/>
    <property type="match status" value="1"/>
</dbReference>
<dbReference type="Pfam" id="PF06441">
    <property type="entry name" value="EHN"/>
    <property type="match status" value="1"/>
</dbReference>
<evidence type="ECO:0000256" key="3">
    <source>
        <dbReference type="ARBA" id="ARBA00022801"/>
    </source>
</evidence>
<dbReference type="GO" id="GO:0004301">
    <property type="term" value="F:epoxide hydrolase activity"/>
    <property type="evidence" value="ECO:0007669"/>
    <property type="project" value="TreeGrafter"/>
</dbReference>
<feature type="active site" description="Proton acceptor" evidence="4">
    <location>
        <position position="381"/>
    </location>
</feature>
<dbReference type="InterPro" id="IPR000639">
    <property type="entry name" value="Epox_hydrolase-like"/>
</dbReference>
<evidence type="ECO:0000313" key="7">
    <source>
        <dbReference type="Proteomes" id="UP000253551"/>
    </source>
</evidence>
<comment type="caution">
    <text evidence="6">The sequence shown here is derived from an EMBL/GenBank/DDBJ whole genome shotgun (WGS) entry which is preliminary data.</text>
</comment>
<dbReference type="GO" id="GO:0097176">
    <property type="term" value="P:epoxide metabolic process"/>
    <property type="evidence" value="ECO:0007669"/>
    <property type="project" value="TreeGrafter"/>
</dbReference>
<evidence type="ECO:0000259" key="5">
    <source>
        <dbReference type="Pfam" id="PF06441"/>
    </source>
</evidence>
<dbReference type="PANTHER" id="PTHR21661:SF35">
    <property type="entry name" value="EPOXIDE HYDROLASE"/>
    <property type="match status" value="1"/>
</dbReference>
<keyword evidence="3 6" id="KW-0378">Hydrolase</keyword>
<accession>A0A367KYL6</accession>
<feature type="domain" description="Epoxide hydrolase N-terminal" evidence="5">
    <location>
        <begin position="6"/>
        <end position="108"/>
    </location>
</feature>
<dbReference type="InterPro" id="IPR010497">
    <property type="entry name" value="Epoxide_hydro_N"/>
</dbReference>
<feature type="active site" description="Nucleophile" evidence="4">
    <location>
        <position position="170"/>
    </location>
</feature>
<dbReference type="PRINTS" id="PR00412">
    <property type="entry name" value="EPOXHYDRLASE"/>
</dbReference>
<sequence length="412" mass="47165">MVEPFTIPSLDTQELSQKLSHVRFPQELDQDQESIGWKLGAPSWAVKEMLEKWKQFDWETSKQEMSRWHHYHTRIHDLKIHFVHEPTTAENATPIVLLHGWPSTFYEFHKPLRDGSVNSQAFHVVVPSLPGYGFSEAPQKEGCGVMEMARTMHELMLTLGYDKYMIFGTDWGAIIGYSMAQQFPQHCMGFLTSMPTVGPPLPTLTNLINHPFKVFTFIFAILVGMTRVYGEYFKSLESTSFANVDKDMEAGYRAIQSTRPYTLAYGLTDSPVGLLGWMLEKYHNWTHFDSKEAYETQALPHTVSSNEFLTQVSIYWITNSMSSSIRLYYEAKKNMSNIMGSKVHVPFGTTYFAGELMKIPRDWIEANTNLVQHKTHNEGGHFASLEVPHLVSQDIAEFAKRIRSSGSERKNA</sequence>
<reference evidence="6 7" key="1">
    <citation type="journal article" date="2018" name="G3 (Bethesda)">
        <title>Phylogenetic and Phylogenomic Definition of Rhizopus Species.</title>
        <authorList>
            <person name="Gryganskyi A.P."/>
            <person name="Golan J."/>
            <person name="Dolatabadi S."/>
            <person name="Mondo S."/>
            <person name="Robb S."/>
            <person name="Idnurm A."/>
            <person name="Muszewska A."/>
            <person name="Steczkiewicz K."/>
            <person name="Masonjones S."/>
            <person name="Liao H.L."/>
            <person name="Gajdeczka M.T."/>
            <person name="Anike F."/>
            <person name="Vuek A."/>
            <person name="Anishchenko I.M."/>
            <person name="Voigt K."/>
            <person name="de Hoog G.S."/>
            <person name="Smith M.E."/>
            <person name="Heitman J."/>
            <person name="Vilgalys R."/>
            <person name="Stajich J.E."/>
        </authorList>
    </citation>
    <scope>NUCLEOTIDE SEQUENCE [LARGE SCALE GENOMIC DNA]</scope>
    <source>
        <strain evidence="6 7">LSU 92-RS-03</strain>
    </source>
</reference>
<proteinExistence type="inferred from homology"/>
<keyword evidence="2" id="KW-0058">Aromatic hydrocarbons catabolism</keyword>
<protein>
    <submittedName>
        <fullName evidence="6">Epoxide hydrolase</fullName>
    </submittedName>
</protein>
<dbReference type="SUPFAM" id="SSF53474">
    <property type="entry name" value="alpha/beta-Hydrolases"/>
    <property type="match status" value="1"/>
</dbReference>
<dbReference type="PANTHER" id="PTHR21661">
    <property type="entry name" value="EPOXIDE HYDROLASE 1-RELATED"/>
    <property type="match status" value="1"/>
</dbReference>